<feature type="active site" description="Nucleophile" evidence="5">
    <location>
        <position position="344"/>
    </location>
</feature>
<evidence type="ECO:0000256" key="1">
    <source>
        <dbReference type="ARBA" id="ARBA00022603"/>
    </source>
</evidence>
<keyword evidence="8" id="KW-1185">Reference proteome</keyword>
<evidence type="ECO:0000256" key="4">
    <source>
        <dbReference type="ARBA" id="ARBA00022884"/>
    </source>
</evidence>
<proteinExistence type="inferred from homology"/>
<dbReference type="Gene3D" id="3.40.50.150">
    <property type="entry name" value="Vaccinia Virus protein VP39"/>
    <property type="match status" value="1"/>
</dbReference>
<dbReference type="PANTHER" id="PTHR22807">
    <property type="entry name" value="NOP2 YEAST -RELATED NOL1/NOP2/FMU SUN DOMAIN-CONTAINING"/>
    <property type="match status" value="1"/>
</dbReference>
<dbReference type="Proteomes" id="UP000553766">
    <property type="component" value="Unassembled WGS sequence"/>
</dbReference>
<reference evidence="7 8" key="1">
    <citation type="submission" date="2020-08" db="EMBL/GenBank/DDBJ databases">
        <title>Genomic Encyclopedia of Type Strains, Phase IV (KMG-IV): sequencing the most valuable type-strain genomes for metagenomic binning, comparative biology and taxonomic classification.</title>
        <authorList>
            <person name="Goeker M."/>
        </authorList>
    </citation>
    <scope>NUCLEOTIDE SEQUENCE [LARGE SCALE GENOMIC DNA]</scope>
    <source>
        <strain evidence="7 8">DSM 103377</strain>
    </source>
</reference>
<evidence type="ECO:0000256" key="5">
    <source>
        <dbReference type="PROSITE-ProRule" id="PRU01023"/>
    </source>
</evidence>
<dbReference type="CDD" id="cd02440">
    <property type="entry name" value="AdoMet_MTases"/>
    <property type="match status" value="1"/>
</dbReference>
<evidence type="ECO:0000256" key="3">
    <source>
        <dbReference type="ARBA" id="ARBA00022691"/>
    </source>
</evidence>
<evidence type="ECO:0000259" key="6">
    <source>
        <dbReference type="PROSITE" id="PS51686"/>
    </source>
</evidence>
<feature type="domain" description="SAM-dependent MTase RsmB/NOP-type" evidence="6">
    <location>
        <begin position="137"/>
        <end position="392"/>
    </location>
</feature>
<gene>
    <name evidence="7" type="ORF">FHS89_000908</name>
</gene>
<dbReference type="PROSITE" id="PS51686">
    <property type="entry name" value="SAM_MT_RSMB_NOP"/>
    <property type="match status" value="1"/>
</dbReference>
<sequence length="392" mass="41996">MTPAARYAAAITVLDQVLAGSATEKALLAWARNSRFAGSKDRAAVRDIVFDGVRKRRSAAWRGGAESGRGIVLGLLREAGVAPETVFTGEGHAPSPMQPEEQHAPAIADAPEAVQNDHADWLTPHLKRSLGDDYAAVMQLQRERAEVFLRVNHRRTTRAEAVSLLSEDGITAAPFARAPHALIVTDGARAIQRSKAYLQGLVELQDAASQATVDAIAVPEGARVLDFCAGGGGKALALAAYAGPTRQVTAHDIDPARMKDIPARAARAGVRIDCKSRQDLTKGGYDIVFVDAPCSGSGSWRRAPDGKWALTPERLEILCATQQEVLRQASEFVTPGGLLAYATCSILDVENYCQVRSFGQKANDFHLGNHKTFSPIEGGDGFFISQFRCGLD</sequence>
<dbReference type="InterPro" id="IPR054728">
    <property type="entry name" value="RsmB-like_ferredoxin"/>
</dbReference>
<dbReference type="GO" id="GO:0008173">
    <property type="term" value="F:RNA methyltransferase activity"/>
    <property type="evidence" value="ECO:0007669"/>
    <property type="project" value="InterPro"/>
</dbReference>
<keyword evidence="1 5" id="KW-0489">Methyltransferase</keyword>
<dbReference type="Gene3D" id="3.30.70.1170">
    <property type="entry name" value="Sun protein, domain 3"/>
    <property type="match status" value="1"/>
</dbReference>
<keyword evidence="3 5" id="KW-0949">S-adenosyl-L-methionine</keyword>
<dbReference type="Pfam" id="PF22458">
    <property type="entry name" value="RsmF-B_ferredox"/>
    <property type="match status" value="1"/>
</dbReference>
<evidence type="ECO:0000313" key="8">
    <source>
        <dbReference type="Proteomes" id="UP000553766"/>
    </source>
</evidence>
<dbReference type="SUPFAM" id="SSF53335">
    <property type="entry name" value="S-adenosyl-L-methionine-dependent methyltransferases"/>
    <property type="match status" value="1"/>
</dbReference>
<keyword evidence="4 5" id="KW-0694">RNA-binding</keyword>
<comment type="similarity">
    <text evidence="5">Belongs to the class I-like SAM-binding methyltransferase superfamily. RsmB/NOP family.</text>
</comment>
<dbReference type="InterPro" id="IPR029063">
    <property type="entry name" value="SAM-dependent_MTases_sf"/>
</dbReference>
<comment type="caution">
    <text evidence="5">Lacks conserved residue(s) required for the propagation of feature annotation.</text>
</comment>
<dbReference type="RefSeq" id="WP_184008954.1">
    <property type="nucleotide sequence ID" value="NZ_JACIJS010000002.1"/>
</dbReference>
<comment type="caution">
    <text evidence="7">The sequence shown here is derived from an EMBL/GenBank/DDBJ whole genome shotgun (WGS) entry which is preliminary data.</text>
</comment>
<dbReference type="EMBL" id="JACIJS010000002">
    <property type="protein sequence ID" value="MBB5514902.1"/>
    <property type="molecule type" value="Genomic_DNA"/>
</dbReference>
<dbReference type="Pfam" id="PF01189">
    <property type="entry name" value="Methyltr_RsmB-F"/>
    <property type="match status" value="1"/>
</dbReference>
<keyword evidence="2 5" id="KW-0808">Transferase</keyword>
<name>A0A840WMM0_9RHOB</name>
<evidence type="ECO:0000256" key="2">
    <source>
        <dbReference type="ARBA" id="ARBA00022679"/>
    </source>
</evidence>
<dbReference type="InterPro" id="IPR023267">
    <property type="entry name" value="RCMT"/>
</dbReference>
<protein>
    <submittedName>
        <fullName evidence="7">16S rRNA (Cytosine967-C5)-methyltransferase</fullName>
        <ecNumber evidence="7">2.1.1.176</ecNumber>
    </submittedName>
</protein>
<organism evidence="7 8">
    <name type="scientific">Rubricella aquisinus</name>
    <dbReference type="NCBI Taxonomy" id="2028108"/>
    <lineage>
        <taxon>Bacteria</taxon>
        <taxon>Pseudomonadati</taxon>
        <taxon>Pseudomonadota</taxon>
        <taxon>Alphaproteobacteria</taxon>
        <taxon>Rhodobacterales</taxon>
        <taxon>Paracoccaceae</taxon>
        <taxon>Rubricella</taxon>
    </lineage>
</organism>
<dbReference type="AlphaFoldDB" id="A0A840WMM0"/>
<dbReference type="GO" id="GO:0003723">
    <property type="term" value="F:RNA binding"/>
    <property type="evidence" value="ECO:0007669"/>
    <property type="project" value="UniProtKB-UniRule"/>
</dbReference>
<accession>A0A840WMM0</accession>
<dbReference type="GO" id="GO:0001510">
    <property type="term" value="P:RNA methylation"/>
    <property type="evidence" value="ECO:0007669"/>
    <property type="project" value="InterPro"/>
</dbReference>
<dbReference type="InterPro" id="IPR001678">
    <property type="entry name" value="MeTrfase_RsmB-F_NOP2_dom"/>
</dbReference>
<evidence type="ECO:0000313" key="7">
    <source>
        <dbReference type="EMBL" id="MBB5514902.1"/>
    </source>
</evidence>
<dbReference type="PRINTS" id="PR02008">
    <property type="entry name" value="RCMTFAMILY"/>
</dbReference>
<dbReference type="EC" id="2.1.1.176" evidence="7"/>
<feature type="binding site" evidence="5">
    <location>
        <position position="252"/>
    </location>
    <ligand>
        <name>S-adenosyl-L-methionine</name>
        <dbReference type="ChEBI" id="CHEBI:59789"/>
    </ligand>
</feature>
<dbReference type="PANTHER" id="PTHR22807:SF53">
    <property type="entry name" value="RIBOSOMAL RNA SMALL SUBUNIT METHYLTRANSFERASE B-RELATED"/>
    <property type="match status" value="1"/>
</dbReference>
<dbReference type="InterPro" id="IPR049560">
    <property type="entry name" value="MeTrfase_RsmB-F_NOP2_cat"/>
</dbReference>
<feature type="binding site" evidence="5">
    <location>
        <position position="291"/>
    </location>
    <ligand>
        <name>S-adenosyl-L-methionine</name>
        <dbReference type="ChEBI" id="CHEBI:59789"/>
    </ligand>
</feature>